<organism evidence="2 3">
    <name type="scientific">Azospirillum endophyticum</name>
    <dbReference type="NCBI Taxonomy" id="2800326"/>
    <lineage>
        <taxon>Bacteria</taxon>
        <taxon>Pseudomonadati</taxon>
        <taxon>Pseudomonadota</taxon>
        <taxon>Alphaproteobacteria</taxon>
        <taxon>Rhodospirillales</taxon>
        <taxon>Azospirillaceae</taxon>
        <taxon>Azospirillum</taxon>
    </lineage>
</organism>
<comment type="caution">
    <text evidence="2">The sequence shown here is derived from an EMBL/GenBank/DDBJ whole genome shotgun (WGS) entry which is preliminary data.</text>
</comment>
<sequence>MNGIANARQLRATMTDAERRLWSRLRNRQLAGAKFRRQFPIGPFVADFACTECKLIVEADGGQHADNLADERRTAWLAKHGWHVLRFWNPDILTRTDDVLATILAALEQSDI</sequence>
<dbReference type="EMBL" id="JAENHM010000025">
    <property type="protein sequence ID" value="MBK1837353.1"/>
    <property type="molecule type" value="Genomic_DNA"/>
</dbReference>
<accession>A0ABS1F1Q4</accession>
<evidence type="ECO:0000313" key="2">
    <source>
        <dbReference type="EMBL" id="MBK1837353.1"/>
    </source>
</evidence>
<dbReference type="RefSeq" id="WP_200191818.1">
    <property type="nucleotide sequence ID" value="NZ_JAENHM010000025.1"/>
</dbReference>
<dbReference type="InterPro" id="IPR007569">
    <property type="entry name" value="DUF559"/>
</dbReference>
<dbReference type="PANTHER" id="PTHR38590">
    <property type="entry name" value="BLL0828 PROTEIN"/>
    <property type="match status" value="1"/>
</dbReference>
<protein>
    <submittedName>
        <fullName evidence="2">DUF559 domain-containing protein</fullName>
    </submittedName>
</protein>
<dbReference type="Proteomes" id="UP000652760">
    <property type="component" value="Unassembled WGS sequence"/>
</dbReference>
<evidence type="ECO:0000313" key="3">
    <source>
        <dbReference type="Proteomes" id="UP000652760"/>
    </source>
</evidence>
<dbReference type="InterPro" id="IPR011335">
    <property type="entry name" value="Restrct_endonuc-II-like"/>
</dbReference>
<proteinExistence type="predicted"/>
<dbReference type="PANTHER" id="PTHR38590:SF1">
    <property type="entry name" value="BLL0828 PROTEIN"/>
    <property type="match status" value="1"/>
</dbReference>
<dbReference type="InterPro" id="IPR047216">
    <property type="entry name" value="Endonuclease_DUF559_bact"/>
</dbReference>
<dbReference type="Gene3D" id="3.40.960.10">
    <property type="entry name" value="VSR Endonuclease"/>
    <property type="match status" value="1"/>
</dbReference>
<dbReference type="SUPFAM" id="SSF52980">
    <property type="entry name" value="Restriction endonuclease-like"/>
    <property type="match status" value="1"/>
</dbReference>
<reference evidence="3" key="1">
    <citation type="submission" date="2021-01" db="EMBL/GenBank/DDBJ databases">
        <title>Genome public.</title>
        <authorList>
            <person name="Liu C."/>
            <person name="Sun Q."/>
        </authorList>
    </citation>
    <scope>NUCLEOTIDE SEQUENCE [LARGE SCALE GENOMIC DNA]</scope>
    <source>
        <strain evidence="3">YIM B02556</strain>
    </source>
</reference>
<gene>
    <name evidence="2" type="ORF">JHL17_07995</name>
</gene>
<evidence type="ECO:0000259" key="1">
    <source>
        <dbReference type="Pfam" id="PF04480"/>
    </source>
</evidence>
<keyword evidence="3" id="KW-1185">Reference proteome</keyword>
<dbReference type="Pfam" id="PF04480">
    <property type="entry name" value="DUF559"/>
    <property type="match status" value="1"/>
</dbReference>
<feature type="domain" description="DUF559" evidence="1">
    <location>
        <begin position="4"/>
        <end position="108"/>
    </location>
</feature>
<dbReference type="CDD" id="cd01038">
    <property type="entry name" value="Endonuclease_DUF559"/>
    <property type="match status" value="1"/>
</dbReference>
<name>A0ABS1F1Q4_9PROT</name>